<gene>
    <name evidence="6" type="ORF">ELY37_16615</name>
</gene>
<feature type="transmembrane region" description="Helical" evidence="4">
    <location>
        <begin position="53"/>
        <end position="76"/>
    </location>
</feature>
<keyword evidence="7" id="KW-1185">Reference proteome</keyword>
<keyword evidence="4" id="KW-1133">Transmembrane helix</keyword>
<dbReference type="OrthoDB" id="6174483at2"/>
<evidence type="ECO:0000256" key="4">
    <source>
        <dbReference type="SAM" id="Phobius"/>
    </source>
</evidence>
<dbReference type="Pfam" id="PF00196">
    <property type="entry name" value="GerE"/>
    <property type="match status" value="1"/>
</dbReference>
<keyword evidence="3" id="KW-0804">Transcription</keyword>
<evidence type="ECO:0000256" key="2">
    <source>
        <dbReference type="ARBA" id="ARBA00023125"/>
    </source>
</evidence>
<dbReference type="AlphaFoldDB" id="A0A433L7T0"/>
<keyword evidence="1" id="KW-0805">Transcription regulation</keyword>
<proteinExistence type="predicted"/>
<dbReference type="Gene3D" id="1.10.10.10">
    <property type="entry name" value="Winged helix-like DNA-binding domain superfamily/Winged helix DNA-binding domain"/>
    <property type="match status" value="1"/>
</dbReference>
<dbReference type="PROSITE" id="PS50043">
    <property type="entry name" value="HTH_LUXR_2"/>
    <property type="match status" value="1"/>
</dbReference>
<evidence type="ECO:0000256" key="3">
    <source>
        <dbReference type="ARBA" id="ARBA00023163"/>
    </source>
</evidence>
<dbReference type="GO" id="GO:0006355">
    <property type="term" value="P:regulation of DNA-templated transcription"/>
    <property type="evidence" value="ECO:0007669"/>
    <property type="project" value="InterPro"/>
</dbReference>
<evidence type="ECO:0000259" key="5">
    <source>
        <dbReference type="PROSITE" id="PS50043"/>
    </source>
</evidence>
<keyword evidence="4" id="KW-0472">Membrane</keyword>
<dbReference type="InterPro" id="IPR036388">
    <property type="entry name" value="WH-like_DNA-bd_sf"/>
</dbReference>
<accession>A0A433L7T0</accession>
<protein>
    <submittedName>
        <fullName evidence="6">LuxR family transcriptional regulator</fullName>
    </submittedName>
</protein>
<keyword evidence="2" id="KW-0238">DNA-binding</keyword>
<dbReference type="SUPFAM" id="SSF46894">
    <property type="entry name" value="C-terminal effector domain of the bipartite response regulators"/>
    <property type="match status" value="1"/>
</dbReference>
<dbReference type="PANTHER" id="PTHR44688">
    <property type="entry name" value="DNA-BINDING TRANSCRIPTIONAL ACTIVATOR DEVR_DOSR"/>
    <property type="match status" value="1"/>
</dbReference>
<evidence type="ECO:0000313" key="6">
    <source>
        <dbReference type="EMBL" id="RUR43339.1"/>
    </source>
</evidence>
<reference evidence="6 7" key="1">
    <citation type="submission" date="2018-12" db="EMBL/GenBank/DDBJ databases">
        <title>three novel Halomonas strain isolated from plants.</title>
        <authorList>
            <person name="Sun C."/>
        </authorList>
    </citation>
    <scope>NUCLEOTIDE SEQUENCE [LARGE SCALE GENOMIC DNA]</scope>
    <source>
        <strain evidence="6 7">RC</strain>
    </source>
</reference>
<organism evidence="6 7">
    <name type="scientific">Vreelandella populi</name>
    <dbReference type="NCBI Taxonomy" id="2498858"/>
    <lineage>
        <taxon>Bacteria</taxon>
        <taxon>Pseudomonadati</taxon>
        <taxon>Pseudomonadota</taxon>
        <taxon>Gammaproteobacteria</taxon>
        <taxon>Oceanospirillales</taxon>
        <taxon>Halomonadaceae</taxon>
        <taxon>Vreelandella</taxon>
    </lineage>
</organism>
<dbReference type="CDD" id="cd06170">
    <property type="entry name" value="LuxR_C_like"/>
    <property type="match status" value="1"/>
</dbReference>
<dbReference type="RefSeq" id="WP_126981921.1">
    <property type="nucleotide sequence ID" value="NZ_RZHD01000010.1"/>
</dbReference>
<dbReference type="Proteomes" id="UP000286912">
    <property type="component" value="Unassembled WGS sequence"/>
</dbReference>
<dbReference type="InterPro" id="IPR016032">
    <property type="entry name" value="Sig_transdc_resp-reg_C-effctor"/>
</dbReference>
<dbReference type="EMBL" id="RZHD01000010">
    <property type="protein sequence ID" value="RUR43339.1"/>
    <property type="molecule type" value="Genomic_DNA"/>
</dbReference>
<name>A0A433L7T0_9GAMM</name>
<comment type="caution">
    <text evidence="6">The sequence shown here is derived from an EMBL/GenBank/DDBJ whole genome shotgun (WGS) entry which is preliminary data.</text>
</comment>
<dbReference type="PANTHER" id="PTHR44688:SF16">
    <property type="entry name" value="DNA-BINDING TRANSCRIPTIONAL ACTIVATOR DEVR_DOSR"/>
    <property type="match status" value="1"/>
</dbReference>
<dbReference type="InterPro" id="IPR000792">
    <property type="entry name" value="Tscrpt_reg_LuxR_C"/>
</dbReference>
<evidence type="ECO:0000256" key="1">
    <source>
        <dbReference type="ARBA" id="ARBA00023015"/>
    </source>
</evidence>
<keyword evidence="4" id="KW-0812">Transmembrane</keyword>
<evidence type="ECO:0000313" key="7">
    <source>
        <dbReference type="Proteomes" id="UP000286912"/>
    </source>
</evidence>
<dbReference type="GO" id="GO:0003677">
    <property type="term" value="F:DNA binding"/>
    <property type="evidence" value="ECO:0007669"/>
    <property type="project" value="UniProtKB-KW"/>
</dbReference>
<feature type="domain" description="HTH luxR-type" evidence="5">
    <location>
        <begin position="1"/>
        <end position="61"/>
    </location>
</feature>
<sequence length="106" mass="11823">MNLTPRQSQIVLLLAQGHTADQCAEALHRSVATVQRHILLARDRMQARNTTHLVALAIAQKLIHLMIVCALLVSSINPDMSAVRHRPQPRVSASRVMAHRYEGLYA</sequence>
<dbReference type="SMART" id="SM00421">
    <property type="entry name" value="HTH_LUXR"/>
    <property type="match status" value="1"/>
</dbReference>